<dbReference type="SMART" id="SM00194">
    <property type="entry name" value="PTPc"/>
    <property type="match status" value="1"/>
</dbReference>
<feature type="non-terminal residue" evidence="3">
    <location>
        <position position="1"/>
    </location>
</feature>
<keyword evidence="4" id="KW-1185">Reference proteome</keyword>
<gene>
    <name evidence="3" type="ORF">AM593_10592</name>
</gene>
<dbReference type="SUPFAM" id="SSF52799">
    <property type="entry name" value="(Phosphotyrosine protein) phosphatases II"/>
    <property type="match status" value="2"/>
</dbReference>
<dbReference type="AlphaFoldDB" id="A0A3L5TVC6"/>
<evidence type="ECO:0000313" key="3">
    <source>
        <dbReference type="EMBL" id="OPL33901.1"/>
    </source>
</evidence>
<dbReference type="Proteomes" id="UP000266721">
    <property type="component" value="Unassembled WGS sequence"/>
</dbReference>
<dbReference type="InterPro" id="IPR050348">
    <property type="entry name" value="Protein-Tyr_Phosphatase"/>
</dbReference>
<name>A0A3L5TVC6_MYTGA</name>
<feature type="domain" description="Tyrosine-protein phosphatase" evidence="1">
    <location>
        <begin position="204"/>
        <end position="318"/>
    </location>
</feature>
<reference evidence="3 4" key="1">
    <citation type="journal article" date="2016" name="PLoS ONE">
        <title>A First Insight into the Genome of the Filter-Feeder Mussel Mytilus galloprovincialis.</title>
        <authorList>
            <person name="Murgarella M."/>
            <person name="Puiu D."/>
            <person name="Novoa B."/>
            <person name="Figueras A."/>
            <person name="Posada D."/>
            <person name="Canchaya C."/>
        </authorList>
    </citation>
    <scope>NUCLEOTIDE SEQUENCE [LARGE SCALE GENOMIC DNA]</scope>
    <source>
        <tissue evidence="3">Muscle</tissue>
    </source>
</reference>
<evidence type="ECO:0000259" key="2">
    <source>
        <dbReference type="PROSITE" id="PS50056"/>
    </source>
</evidence>
<dbReference type="EMBL" id="KV581175">
    <property type="protein sequence ID" value="OPL33901.1"/>
    <property type="molecule type" value="Genomic_DNA"/>
</dbReference>
<comment type="caution">
    <text evidence="3">The sequence shown here is derived from an EMBL/GenBank/DDBJ whole genome shotgun (WGS) entry which is preliminary data.</text>
</comment>
<dbReference type="Pfam" id="PF00102">
    <property type="entry name" value="Y_phosphatase"/>
    <property type="match status" value="3"/>
</dbReference>
<dbReference type="InterPro" id="IPR029021">
    <property type="entry name" value="Prot-tyrosine_phosphatase-like"/>
</dbReference>
<dbReference type="Gene3D" id="3.90.190.10">
    <property type="entry name" value="Protein tyrosine phosphatase superfamily"/>
    <property type="match status" value="3"/>
</dbReference>
<dbReference type="PROSITE" id="PS50055">
    <property type="entry name" value="TYR_PHOSPHATASE_PTP"/>
    <property type="match status" value="2"/>
</dbReference>
<dbReference type="SMART" id="SM00404">
    <property type="entry name" value="PTPc_motif"/>
    <property type="match status" value="1"/>
</dbReference>
<dbReference type="InterPro" id="IPR000387">
    <property type="entry name" value="Tyr_Pase_dom"/>
</dbReference>
<dbReference type="InterPro" id="IPR003595">
    <property type="entry name" value="Tyr_Pase_cat"/>
</dbReference>
<dbReference type="GO" id="GO:0004725">
    <property type="term" value="F:protein tyrosine phosphatase activity"/>
    <property type="evidence" value="ECO:0007669"/>
    <property type="project" value="InterPro"/>
</dbReference>
<dbReference type="PROSITE" id="PS50056">
    <property type="entry name" value="TYR_PHOSPHATASE_2"/>
    <property type="match status" value="1"/>
</dbReference>
<feature type="non-terminal residue" evidence="3">
    <location>
        <position position="539"/>
    </location>
</feature>
<dbReference type="PANTHER" id="PTHR19134:SF449">
    <property type="entry name" value="TYROSINE-PROTEIN PHOSPHATASE 1"/>
    <property type="match status" value="1"/>
</dbReference>
<proteinExistence type="predicted"/>
<evidence type="ECO:0000313" key="4">
    <source>
        <dbReference type="Proteomes" id="UP000266721"/>
    </source>
</evidence>
<dbReference type="InterPro" id="IPR000242">
    <property type="entry name" value="PTP_cat"/>
</dbReference>
<accession>A0A3L5TVC6</accession>
<feature type="domain" description="Tyrosine-protein phosphatase" evidence="1">
    <location>
        <begin position="1"/>
        <end position="172"/>
    </location>
</feature>
<evidence type="ECO:0000259" key="1">
    <source>
        <dbReference type="PROSITE" id="PS50055"/>
    </source>
</evidence>
<dbReference type="PRINTS" id="PR00700">
    <property type="entry name" value="PRTYPHPHTASE"/>
</dbReference>
<dbReference type="CDD" id="cd00047">
    <property type="entry name" value="PTPc"/>
    <property type="match status" value="1"/>
</dbReference>
<sequence length="539" mass="63143">MIWQENVIKIVMVTQLEEEGKKKCDQYWPQTINKPLIVGNFVLTMEVEKEHSVYLYRKINVKHKLEKQERRVHHFHFIQWPDHGVPDSIKLVDFYRAVTNISCNQPGPLLVHYSAGIGRTGTFIAIDSLYQHGKLVGYIDVKEYVQIMRKDRMNMIQTFEQYEAVFETLQELFTVPNTSIQVNDFCSYVQEQENTKVPQNQKTYRLEFQRLQSLRPSYSSEHFTSSRLDVNKSKNAVNSILPRECIEYHDDYFRSYLMSFGKNKSNNINAVIIPVGECLLVLIYHELCIPGYSVHGNFLVTQCPLKETVVDFWTMVLDFLMYSHIKVQDAPLWSNTDKTLQFEKFDIELDYDKTPREVQLAIVHRAYHRLTKPPTCILYAKEKMKIDDQVDVFQVIRTIQLRRSEFVTNFDQYEYCYKCIKDFIEGQSSQTSRKLKRIEDPKLQKIVPNKKVWLSYLMNIHIMTNAVFTCKSQTLCGDVYTSILLPYVQHCSGGEQDPVSFQIVNHYWKACMSLWTALEPFLVCNSEFTCVLSALDKAG</sequence>
<organism evidence="3 4">
    <name type="scientific">Mytilus galloprovincialis</name>
    <name type="common">Mediterranean mussel</name>
    <dbReference type="NCBI Taxonomy" id="29158"/>
    <lineage>
        <taxon>Eukaryota</taxon>
        <taxon>Metazoa</taxon>
        <taxon>Spiralia</taxon>
        <taxon>Lophotrochozoa</taxon>
        <taxon>Mollusca</taxon>
        <taxon>Bivalvia</taxon>
        <taxon>Autobranchia</taxon>
        <taxon>Pteriomorphia</taxon>
        <taxon>Mytilida</taxon>
        <taxon>Mytiloidea</taxon>
        <taxon>Mytilidae</taxon>
        <taxon>Mytilinae</taxon>
        <taxon>Mytilus</taxon>
    </lineage>
</organism>
<dbReference type="PANTHER" id="PTHR19134">
    <property type="entry name" value="RECEPTOR-TYPE TYROSINE-PROTEIN PHOSPHATASE"/>
    <property type="match status" value="1"/>
</dbReference>
<protein>
    <submittedName>
        <fullName evidence="3">Uncharacterized protein</fullName>
    </submittedName>
</protein>
<dbReference type="SMR" id="A0A3L5TVC6"/>
<feature type="domain" description="Tyrosine specific protein phosphatases" evidence="2">
    <location>
        <begin position="92"/>
        <end position="163"/>
    </location>
</feature>